<proteinExistence type="predicted"/>
<sequence length="126" mass="14491">MGKKPMFMYCVLCSKTIFYPLAHWLTGTNMCLRCNALLGKLPRPIERIKRKALAVYYFFIHDWYVEKGFAPYNLNEAPTVVLLCRHCPATKVVGIDKVGENEKEAIKAIVDLCQIRNVLRGKTYYG</sequence>
<name>A0A0F9SS79_9ZZZZ</name>
<accession>A0A0F9SS79</accession>
<dbReference type="EMBL" id="LAZR01000375">
    <property type="protein sequence ID" value="KKN71820.1"/>
    <property type="molecule type" value="Genomic_DNA"/>
</dbReference>
<comment type="caution">
    <text evidence="1">The sequence shown here is derived from an EMBL/GenBank/DDBJ whole genome shotgun (WGS) entry which is preliminary data.</text>
</comment>
<dbReference type="AlphaFoldDB" id="A0A0F9SS79"/>
<organism evidence="1">
    <name type="scientific">marine sediment metagenome</name>
    <dbReference type="NCBI Taxonomy" id="412755"/>
    <lineage>
        <taxon>unclassified sequences</taxon>
        <taxon>metagenomes</taxon>
        <taxon>ecological metagenomes</taxon>
    </lineage>
</organism>
<evidence type="ECO:0000313" key="1">
    <source>
        <dbReference type="EMBL" id="KKN71820.1"/>
    </source>
</evidence>
<protein>
    <submittedName>
        <fullName evidence="1">Uncharacterized protein</fullName>
    </submittedName>
</protein>
<gene>
    <name evidence="1" type="ORF">LCGC14_0416740</name>
</gene>
<reference evidence="1" key="1">
    <citation type="journal article" date="2015" name="Nature">
        <title>Complex archaea that bridge the gap between prokaryotes and eukaryotes.</title>
        <authorList>
            <person name="Spang A."/>
            <person name="Saw J.H."/>
            <person name="Jorgensen S.L."/>
            <person name="Zaremba-Niedzwiedzka K."/>
            <person name="Martijn J."/>
            <person name="Lind A.E."/>
            <person name="van Eijk R."/>
            <person name="Schleper C."/>
            <person name="Guy L."/>
            <person name="Ettema T.J."/>
        </authorList>
    </citation>
    <scope>NUCLEOTIDE SEQUENCE</scope>
</reference>